<keyword evidence="2" id="KW-1185">Reference proteome</keyword>
<dbReference type="WBParaSite" id="PDA_v2.g403.t1">
    <property type="protein sequence ID" value="PDA_v2.g403.t1"/>
    <property type="gene ID" value="PDA_v2.g403"/>
</dbReference>
<proteinExistence type="predicted"/>
<feature type="compositionally biased region" description="Acidic residues" evidence="1">
    <location>
        <begin position="1"/>
        <end position="13"/>
    </location>
</feature>
<organism evidence="2 3">
    <name type="scientific">Panagrolaimus davidi</name>
    <dbReference type="NCBI Taxonomy" id="227884"/>
    <lineage>
        <taxon>Eukaryota</taxon>
        <taxon>Metazoa</taxon>
        <taxon>Ecdysozoa</taxon>
        <taxon>Nematoda</taxon>
        <taxon>Chromadorea</taxon>
        <taxon>Rhabditida</taxon>
        <taxon>Tylenchina</taxon>
        <taxon>Panagrolaimomorpha</taxon>
        <taxon>Panagrolaimoidea</taxon>
        <taxon>Panagrolaimidae</taxon>
        <taxon>Panagrolaimus</taxon>
    </lineage>
</organism>
<sequence>MFDAVSDDDDDTPPEPKRQRTINFSEAVVDNKLPATAKLLRTTALQPPITIDDENKVNMEGPNPTKCKIAFSNQRRPCYRPAVGFE</sequence>
<protein>
    <submittedName>
        <fullName evidence="3">Uncharacterized protein</fullName>
    </submittedName>
</protein>
<accession>A0A914QKH7</accession>
<dbReference type="Proteomes" id="UP000887578">
    <property type="component" value="Unplaced"/>
</dbReference>
<dbReference type="AlphaFoldDB" id="A0A914QKH7"/>
<reference evidence="3" key="1">
    <citation type="submission" date="2022-11" db="UniProtKB">
        <authorList>
            <consortium name="WormBaseParasite"/>
        </authorList>
    </citation>
    <scope>IDENTIFICATION</scope>
</reference>
<evidence type="ECO:0000313" key="2">
    <source>
        <dbReference type="Proteomes" id="UP000887578"/>
    </source>
</evidence>
<feature type="region of interest" description="Disordered" evidence="1">
    <location>
        <begin position="1"/>
        <end position="21"/>
    </location>
</feature>
<name>A0A914QKH7_9BILA</name>
<evidence type="ECO:0000256" key="1">
    <source>
        <dbReference type="SAM" id="MobiDB-lite"/>
    </source>
</evidence>
<evidence type="ECO:0000313" key="3">
    <source>
        <dbReference type="WBParaSite" id="PDA_v2.g403.t1"/>
    </source>
</evidence>